<organism evidence="3 4">
    <name type="scientific">Curvularia clavata</name>
    <dbReference type="NCBI Taxonomy" id="95742"/>
    <lineage>
        <taxon>Eukaryota</taxon>
        <taxon>Fungi</taxon>
        <taxon>Dikarya</taxon>
        <taxon>Ascomycota</taxon>
        <taxon>Pezizomycotina</taxon>
        <taxon>Dothideomycetes</taxon>
        <taxon>Pleosporomycetidae</taxon>
        <taxon>Pleosporales</taxon>
        <taxon>Pleosporineae</taxon>
        <taxon>Pleosporaceae</taxon>
        <taxon>Curvularia</taxon>
    </lineage>
</organism>
<protein>
    <submittedName>
        <fullName evidence="3">Uncharacterized protein</fullName>
    </submittedName>
</protein>
<dbReference type="AlphaFoldDB" id="A0A9Q8ZG39"/>
<reference evidence="3" key="1">
    <citation type="submission" date="2021-12" db="EMBL/GenBank/DDBJ databases">
        <title>Curvularia clavata genome.</title>
        <authorList>
            <person name="Cao Y."/>
        </authorList>
    </citation>
    <scope>NUCLEOTIDE SEQUENCE</scope>
    <source>
        <strain evidence="3">Yc1106</strain>
    </source>
</reference>
<evidence type="ECO:0000256" key="1">
    <source>
        <dbReference type="SAM" id="MobiDB-lite"/>
    </source>
</evidence>
<feature type="region of interest" description="Disordered" evidence="1">
    <location>
        <begin position="1"/>
        <end position="54"/>
    </location>
</feature>
<evidence type="ECO:0000313" key="3">
    <source>
        <dbReference type="EMBL" id="USP81570.1"/>
    </source>
</evidence>
<gene>
    <name evidence="3" type="ORF">yc1106_08844</name>
</gene>
<sequence>MAYEPVGRSQGPRISTSDDMEPRTRYDAGSYNSEPSATDSQYCRTEDGGKGATWSSRETIKDQWPLQSQKLAPMTPMRGFIMVFDVILASMPIMFIALAIVAARLNGQEVSDYGTKLKETLLISPTLFPLLFAALMGRFFRHFGLWLAQRGTTLGRLEQLVGCQSVFSALERQISLGTWSVVGVASILIWLLSPVGGQSALRLLDQETGVIRSTHQLRYLNPMTFMDSIMSSSSFINEGRISFTSITLAALLSSSRYQNTSMDMWGNVKLPLYRSIENSTSDEWKIVPQLTSQNVTYASLIGIPVLGLSNGVSNFTVRARQWDVTCSSNKEVDKKPSNFGDEYPWQVSIMTNATVACMNGKQCVKTMCARYPCPIQSISLGKKNPDVFTISNCDLSFGNFEAAVKCTGKACAVEKMRKVPLLDDKYPIGYDIAIRSTFVTNQMMHMPIMDVYKVSMPQARGSTTLERWIKDPSNFIGQWAGNVGLWTLSPAEFGDRFTILYNTFWQSTYAMPALAGNVPASTLETGWMNDTTTTFNTSFVPTEAFLTTDTKSAYKTNWKWFTALLVCSVILLIASYTALVLKYITIAPDIIGYASSLTILNPYVPTPTGGTTLNGLERAALLRDMPVRIGDVTPNEPVGVIALAKADTGQVARLDRQRSYI</sequence>
<dbReference type="EMBL" id="CP089280">
    <property type="protein sequence ID" value="USP81570.1"/>
    <property type="molecule type" value="Genomic_DNA"/>
</dbReference>
<keyword evidence="2" id="KW-0472">Membrane</keyword>
<keyword evidence="4" id="KW-1185">Reference proteome</keyword>
<evidence type="ECO:0000256" key="2">
    <source>
        <dbReference type="SAM" id="Phobius"/>
    </source>
</evidence>
<evidence type="ECO:0000313" key="4">
    <source>
        <dbReference type="Proteomes" id="UP001056012"/>
    </source>
</evidence>
<name>A0A9Q8ZG39_CURCL</name>
<dbReference type="Proteomes" id="UP001056012">
    <property type="component" value="Chromosome 7"/>
</dbReference>
<proteinExistence type="predicted"/>
<dbReference type="VEuPathDB" id="FungiDB:yc1106_08844"/>
<keyword evidence="2" id="KW-0812">Transmembrane</keyword>
<keyword evidence="2" id="KW-1133">Transmembrane helix</keyword>
<feature type="transmembrane region" description="Helical" evidence="2">
    <location>
        <begin position="560"/>
        <end position="581"/>
    </location>
</feature>
<dbReference type="OrthoDB" id="3692311at2759"/>
<accession>A0A9Q8ZG39</accession>
<feature type="transmembrane region" description="Helical" evidence="2">
    <location>
        <begin position="122"/>
        <end position="140"/>
    </location>
</feature>
<feature type="transmembrane region" description="Helical" evidence="2">
    <location>
        <begin position="80"/>
        <end position="102"/>
    </location>
</feature>
<feature type="compositionally biased region" description="Polar residues" evidence="1">
    <location>
        <begin position="30"/>
        <end position="43"/>
    </location>
</feature>